<dbReference type="Pfam" id="PF00620">
    <property type="entry name" value="RhoGAP"/>
    <property type="match status" value="1"/>
</dbReference>
<dbReference type="OrthoDB" id="185175at2759"/>
<dbReference type="SMART" id="SM00324">
    <property type="entry name" value="RhoGAP"/>
    <property type="match status" value="1"/>
</dbReference>
<dbReference type="InterPro" id="IPR050729">
    <property type="entry name" value="Rho-GAP"/>
</dbReference>
<dbReference type="InterPro" id="IPR008936">
    <property type="entry name" value="Rho_GTPase_activation_prot"/>
</dbReference>
<dbReference type="GO" id="GO:0005737">
    <property type="term" value="C:cytoplasm"/>
    <property type="evidence" value="ECO:0007669"/>
    <property type="project" value="TreeGrafter"/>
</dbReference>
<feature type="non-terminal residue" evidence="3">
    <location>
        <position position="1"/>
    </location>
</feature>
<dbReference type="PANTHER" id="PTHR23176">
    <property type="entry name" value="RHO/RAC/CDC GTPASE-ACTIVATING PROTEIN"/>
    <property type="match status" value="1"/>
</dbReference>
<dbReference type="AlphaFoldDB" id="A0A4P9XHZ0"/>
<evidence type="ECO:0000256" key="1">
    <source>
        <dbReference type="ARBA" id="ARBA00022468"/>
    </source>
</evidence>
<dbReference type="GO" id="GO:0007165">
    <property type="term" value="P:signal transduction"/>
    <property type="evidence" value="ECO:0007669"/>
    <property type="project" value="InterPro"/>
</dbReference>
<dbReference type="GO" id="GO:0005096">
    <property type="term" value="F:GTPase activator activity"/>
    <property type="evidence" value="ECO:0007669"/>
    <property type="project" value="UniProtKB-KW"/>
</dbReference>
<dbReference type="EMBL" id="KZ993200">
    <property type="protein sequence ID" value="RKP05247.1"/>
    <property type="molecule type" value="Genomic_DNA"/>
</dbReference>
<organism evidence="3 4">
    <name type="scientific">Thamnocephalis sphaerospora</name>
    <dbReference type="NCBI Taxonomy" id="78915"/>
    <lineage>
        <taxon>Eukaryota</taxon>
        <taxon>Fungi</taxon>
        <taxon>Fungi incertae sedis</taxon>
        <taxon>Zoopagomycota</taxon>
        <taxon>Zoopagomycotina</taxon>
        <taxon>Zoopagomycetes</taxon>
        <taxon>Zoopagales</taxon>
        <taxon>Sigmoideomycetaceae</taxon>
        <taxon>Thamnocephalis</taxon>
    </lineage>
</organism>
<evidence type="ECO:0000313" key="3">
    <source>
        <dbReference type="EMBL" id="RKP05247.1"/>
    </source>
</evidence>
<proteinExistence type="predicted"/>
<gene>
    <name evidence="3" type="ORF">THASP1DRAFT_3291</name>
</gene>
<keyword evidence="4" id="KW-1185">Reference proteome</keyword>
<dbReference type="SUPFAM" id="SSF48350">
    <property type="entry name" value="GTPase activation domain, GAP"/>
    <property type="match status" value="1"/>
</dbReference>
<evidence type="ECO:0000313" key="4">
    <source>
        <dbReference type="Proteomes" id="UP000271241"/>
    </source>
</evidence>
<dbReference type="PROSITE" id="PS50238">
    <property type="entry name" value="RHOGAP"/>
    <property type="match status" value="1"/>
</dbReference>
<dbReference type="PANTHER" id="PTHR23176:SF129">
    <property type="entry name" value="RHO GTPASE ACTIVATING PROTEIN AT 16F, ISOFORM E-RELATED"/>
    <property type="match status" value="1"/>
</dbReference>
<feature type="non-terminal residue" evidence="3">
    <location>
        <position position="113"/>
    </location>
</feature>
<name>A0A4P9XHZ0_9FUNG</name>
<sequence>PTYQPVFGVPLERAIEISRIKEGLECPAVVYRSIEYLEAKKAELEEGIYRLSGSSAVIRQLRDKFDMYNDYNILGSTEYYDVHAVAGLLKLYLRELPISVLTREYHPQFLKVL</sequence>
<protein>
    <submittedName>
        <fullName evidence="3">Rho GTPase activation protein</fullName>
    </submittedName>
</protein>
<dbReference type="Gene3D" id="1.10.555.10">
    <property type="entry name" value="Rho GTPase activation protein"/>
    <property type="match status" value="1"/>
</dbReference>
<accession>A0A4P9XHZ0</accession>
<evidence type="ECO:0000259" key="2">
    <source>
        <dbReference type="PROSITE" id="PS50238"/>
    </source>
</evidence>
<dbReference type="Proteomes" id="UP000271241">
    <property type="component" value="Unassembled WGS sequence"/>
</dbReference>
<dbReference type="STRING" id="78915.A0A4P9XHZ0"/>
<dbReference type="InterPro" id="IPR000198">
    <property type="entry name" value="RhoGAP_dom"/>
</dbReference>
<keyword evidence="1" id="KW-0343">GTPase activation</keyword>
<feature type="domain" description="Rho-GAP" evidence="2">
    <location>
        <begin position="9"/>
        <end position="113"/>
    </location>
</feature>
<reference evidence="4" key="1">
    <citation type="journal article" date="2018" name="Nat. Microbiol.">
        <title>Leveraging single-cell genomics to expand the fungal tree of life.</title>
        <authorList>
            <person name="Ahrendt S.R."/>
            <person name="Quandt C.A."/>
            <person name="Ciobanu D."/>
            <person name="Clum A."/>
            <person name="Salamov A."/>
            <person name="Andreopoulos B."/>
            <person name="Cheng J.F."/>
            <person name="Woyke T."/>
            <person name="Pelin A."/>
            <person name="Henrissat B."/>
            <person name="Reynolds N.K."/>
            <person name="Benny G.L."/>
            <person name="Smith M.E."/>
            <person name="James T.Y."/>
            <person name="Grigoriev I.V."/>
        </authorList>
    </citation>
    <scope>NUCLEOTIDE SEQUENCE [LARGE SCALE GENOMIC DNA]</scope>
    <source>
        <strain evidence="4">RSA 1356</strain>
    </source>
</reference>